<feature type="domain" description="Ig-like" evidence="1">
    <location>
        <begin position="129"/>
        <end position="240"/>
    </location>
</feature>
<evidence type="ECO:0000313" key="3">
    <source>
        <dbReference type="Proteomes" id="UP000438429"/>
    </source>
</evidence>
<dbReference type="SUPFAM" id="SSF48726">
    <property type="entry name" value="Immunoglobulin"/>
    <property type="match status" value="2"/>
</dbReference>
<comment type="caution">
    <text evidence="2">The sequence shown here is derived from an EMBL/GenBank/DDBJ whole genome shotgun (WGS) entry which is preliminary data.</text>
</comment>
<organism evidence="2 3">
    <name type="scientific">Scophthalmus maximus</name>
    <name type="common">Turbot</name>
    <name type="synonym">Psetta maxima</name>
    <dbReference type="NCBI Taxonomy" id="52904"/>
    <lineage>
        <taxon>Eukaryota</taxon>
        <taxon>Metazoa</taxon>
        <taxon>Chordata</taxon>
        <taxon>Craniata</taxon>
        <taxon>Vertebrata</taxon>
        <taxon>Euteleostomi</taxon>
        <taxon>Actinopterygii</taxon>
        <taxon>Neopterygii</taxon>
        <taxon>Teleostei</taxon>
        <taxon>Neoteleostei</taxon>
        <taxon>Acanthomorphata</taxon>
        <taxon>Carangaria</taxon>
        <taxon>Pleuronectiformes</taxon>
        <taxon>Pleuronectoidei</taxon>
        <taxon>Scophthalmidae</taxon>
        <taxon>Scophthalmus</taxon>
    </lineage>
</organism>
<reference evidence="2 3" key="1">
    <citation type="submission" date="2019-06" db="EMBL/GenBank/DDBJ databases">
        <title>Draft genomes of female and male turbot (Scophthalmus maximus).</title>
        <authorList>
            <person name="Xu H."/>
            <person name="Xu X.-W."/>
            <person name="Shao C."/>
            <person name="Chen S."/>
        </authorList>
    </citation>
    <scope>NUCLEOTIDE SEQUENCE [LARGE SCALE GENOMIC DNA]</scope>
    <source>
        <strain evidence="2">Ysfricsl-2016a</strain>
        <tissue evidence="2">Blood</tissue>
    </source>
</reference>
<dbReference type="AlphaFoldDB" id="A0A6A4SN56"/>
<protein>
    <recommendedName>
        <fullName evidence="1">Ig-like domain-containing protein</fullName>
    </recommendedName>
</protein>
<name>A0A6A4SN56_SCOMX</name>
<dbReference type="InterPro" id="IPR013783">
    <property type="entry name" value="Ig-like_fold"/>
</dbReference>
<evidence type="ECO:0000259" key="1">
    <source>
        <dbReference type="PROSITE" id="PS50835"/>
    </source>
</evidence>
<proteinExistence type="predicted"/>
<dbReference type="Gene3D" id="2.60.40.10">
    <property type="entry name" value="Immunoglobulins"/>
    <property type="match status" value="2"/>
</dbReference>
<dbReference type="Proteomes" id="UP000438429">
    <property type="component" value="Unassembled WGS sequence"/>
</dbReference>
<evidence type="ECO:0000313" key="2">
    <source>
        <dbReference type="EMBL" id="KAF0032531.1"/>
    </source>
</evidence>
<dbReference type="EMBL" id="VEVO01000013">
    <property type="protein sequence ID" value="KAF0032531.1"/>
    <property type="molecule type" value="Genomic_DNA"/>
</dbReference>
<accession>A0A6A4SN56</accession>
<sequence>MQKRRKSVSESFVVVVFFLSIDQRWQTKIELRSFAQPILEKRKNLCASDRRGSAVIHSRACLLTFECKPVATGLEDDSLSVFPFNGSTSSNTVDRNFRNPTVGREKTLYQLCVQDNTAIHFYFWLTLEPFTHFLDTSSQDVELQVIPHLVAQCGQNLTLTCNVSSQRQLGIRLFSWLARNQTVCLYGNESASEALCESAAETSHHRLTLTLIDVMPGNEGKYLCKLRSGQGVNDASTFVTVHDCLERSGSSVNGSHPECWFEGVYPSGTVHWFQGDVNLTDSASTREERDPRGRYRVLSGLSVEGGNTSLAYVCSLWIPSEGKYLSSRQLTIVRRTKSSASMLDLQRACIVAWIVCFLDCIWKS</sequence>
<dbReference type="PROSITE" id="PS50835">
    <property type="entry name" value="IG_LIKE"/>
    <property type="match status" value="1"/>
</dbReference>
<gene>
    <name evidence="2" type="ORF">F2P81_014821</name>
</gene>
<dbReference type="SMART" id="SM00409">
    <property type="entry name" value="IG"/>
    <property type="match status" value="1"/>
</dbReference>
<dbReference type="InterPro" id="IPR003599">
    <property type="entry name" value="Ig_sub"/>
</dbReference>
<dbReference type="InterPro" id="IPR036179">
    <property type="entry name" value="Ig-like_dom_sf"/>
</dbReference>
<dbReference type="InterPro" id="IPR007110">
    <property type="entry name" value="Ig-like_dom"/>
</dbReference>